<keyword evidence="2" id="KW-0812">Transmembrane</keyword>
<dbReference type="Proteomes" id="UP000245618">
    <property type="component" value="Unassembled WGS sequence"/>
</dbReference>
<evidence type="ECO:0000256" key="3">
    <source>
        <dbReference type="ARBA" id="ARBA00022729"/>
    </source>
</evidence>
<sequence length="764" mass="86633">MNKTYLLYFLISTLIISSCSNLKYLQEGEMLYTGAKLKIIGKDSVTKESRQLKTALEKLLRPKPNTAILGMRPSLYIYNLVGPVKKEKGIKHWLKTQIGEPPVLASQLDLNHNKDVLQNYSENNGYFNATTKADTIGKGKTVSAIYTLKPGKQYTIRTVKFPTDSSALSTIIRNTIPKSLLKINEGYNLDKIKEERIRINNFLKEKGFYYFDPDYLKIQVDSTVSDHQVDLIVKVKSDAPLLSKNQYKINNIIVYPNFTITPDTTKATIDTVIKHHDFTIHDSEKLFKPEIFDQTLTFKKGDLYNRTDHNLALKNLENLGVYKFVKNKFVVADTIGNYLDTYYYLTPLTKKSIRLELLAKTNSANYNGTELNLNWSNRNAFGGAELLNISIYGGFEVQVSGQNTGYNVYTAGTEANLLWPKILSPFQIKPFSGFMAKTKVTAGYEYQNRTQLYSLQTGKANFGYLWKSNERKEHRLNIAEITFARPKDVTALYQEQVDLNPSLGHVVEKQLVFGPSYSYIYSNNVKKNKRNTIYYKGSINLSGNLAGLLTSADIKKKDTVEVFGVPFSQFIRLENEFKHYLKLGKESQLASRIIVGTGFAYGNSNEMPYISQFFIGGTNSIRAFKARSIGPGTYYDSAINTDSYTEDQSGDIKLELNTEYRTKIYRMVKGALFVDAGNIWLLNDNPYKPGSKFTSDFMNELAVGVGAGLRFDLSVLVFRTDLAFPIRKPYLPDGNRWVIDSIDFGSGSWRNDNLIFNLAIGYPF</sequence>
<dbReference type="PROSITE" id="PS51257">
    <property type="entry name" value="PROKAR_LIPOPROTEIN"/>
    <property type="match status" value="1"/>
</dbReference>
<evidence type="ECO:0000256" key="4">
    <source>
        <dbReference type="ARBA" id="ARBA00023136"/>
    </source>
</evidence>
<dbReference type="PANTHER" id="PTHR12815">
    <property type="entry name" value="SORTING AND ASSEMBLY MACHINERY SAMM50 PROTEIN FAMILY MEMBER"/>
    <property type="match status" value="1"/>
</dbReference>
<dbReference type="RefSeq" id="WP_116761276.1">
    <property type="nucleotide sequence ID" value="NZ_QCZH01000003.1"/>
</dbReference>
<comment type="caution">
    <text evidence="7">The sequence shown here is derived from an EMBL/GenBank/DDBJ whole genome shotgun (WGS) entry which is preliminary data.</text>
</comment>
<gene>
    <name evidence="7" type="ORF">DB891_05200</name>
</gene>
<reference evidence="7 8" key="1">
    <citation type="submission" date="2018-04" db="EMBL/GenBank/DDBJ databases">
        <title>Flavobacterium sp. nov., isolated from glacier ice.</title>
        <authorList>
            <person name="Liu Q."/>
            <person name="Xin Y.-H."/>
        </authorList>
    </citation>
    <scope>NUCLEOTIDE SEQUENCE [LARGE SCALE GENOMIC DNA]</scope>
    <source>
        <strain evidence="7 8">LB2P30</strain>
    </source>
</reference>
<dbReference type="OrthoDB" id="9814535at2"/>
<dbReference type="InterPro" id="IPR039910">
    <property type="entry name" value="D15-like"/>
</dbReference>
<evidence type="ECO:0000313" key="7">
    <source>
        <dbReference type="EMBL" id="PWA10624.1"/>
    </source>
</evidence>
<evidence type="ECO:0000313" key="8">
    <source>
        <dbReference type="Proteomes" id="UP000245618"/>
    </source>
</evidence>
<evidence type="ECO:0000256" key="1">
    <source>
        <dbReference type="ARBA" id="ARBA00004370"/>
    </source>
</evidence>
<keyword evidence="3" id="KW-0732">Signal</keyword>
<dbReference type="Gene3D" id="3.10.20.310">
    <property type="entry name" value="membrane protein fhac"/>
    <property type="match status" value="1"/>
</dbReference>
<feature type="domain" description="Bacterial surface antigen (D15)" evidence="6">
    <location>
        <begin position="365"/>
        <end position="730"/>
    </location>
</feature>
<evidence type="ECO:0000256" key="5">
    <source>
        <dbReference type="ARBA" id="ARBA00023237"/>
    </source>
</evidence>
<comment type="subcellular location">
    <subcellularLocation>
        <location evidence="1">Membrane</location>
    </subcellularLocation>
</comment>
<dbReference type="AlphaFoldDB" id="A0A2U1K0A7"/>
<keyword evidence="8" id="KW-1185">Reference proteome</keyword>
<keyword evidence="5" id="KW-0998">Cell outer membrane</keyword>
<evidence type="ECO:0000256" key="2">
    <source>
        <dbReference type="ARBA" id="ARBA00022692"/>
    </source>
</evidence>
<dbReference type="Pfam" id="PF01103">
    <property type="entry name" value="Omp85"/>
    <property type="match status" value="1"/>
</dbReference>
<name>A0A2U1K0A7_9FLAO</name>
<dbReference type="Gene3D" id="2.40.160.50">
    <property type="entry name" value="membrane protein fhac: a member of the omp85/tpsb transporter family"/>
    <property type="match status" value="1"/>
</dbReference>
<organism evidence="7 8">
    <name type="scientific">Flavobacterium laiguense</name>
    <dbReference type="NCBI Taxonomy" id="2169409"/>
    <lineage>
        <taxon>Bacteria</taxon>
        <taxon>Pseudomonadati</taxon>
        <taxon>Bacteroidota</taxon>
        <taxon>Flavobacteriia</taxon>
        <taxon>Flavobacteriales</taxon>
        <taxon>Flavobacteriaceae</taxon>
        <taxon>Flavobacterium</taxon>
    </lineage>
</organism>
<keyword evidence="4" id="KW-0472">Membrane</keyword>
<dbReference type="PANTHER" id="PTHR12815:SF47">
    <property type="entry name" value="TRANSLOCATION AND ASSEMBLY MODULE SUBUNIT TAMA"/>
    <property type="match status" value="1"/>
</dbReference>
<protein>
    <recommendedName>
        <fullName evidence="6">Bacterial surface antigen (D15) domain-containing protein</fullName>
    </recommendedName>
</protein>
<evidence type="ECO:0000259" key="6">
    <source>
        <dbReference type="Pfam" id="PF01103"/>
    </source>
</evidence>
<accession>A0A2U1K0A7</accession>
<dbReference type="InterPro" id="IPR000184">
    <property type="entry name" value="Bac_surfAg_D15"/>
</dbReference>
<dbReference type="GO" id="GO:0019867">
    <property type="term" value="C:outer membrane"/>
    <property type="evidence" value="ECO:0007669"/>
    <property type="project" value="InterPro"/>
</dbReference>
<proteinExistence type="predicted"/>
<dbReference type="EMBL" id="QCZH01000003">
    <property type="protein sequence ID" value="PWA10624.1"/>
    <property type="molecule type" value="Genomic_DNA"/>
</dbReference>